<dbReference type="EMBL" id="QGGO01000011">
    <property type="protein sequence ID" value="PWK26555.1"/>
    <property type="molecule type" value="Genomic_DNA"/>
</dbReference>
<accession>A0A316E9A0</accession>
<keyword evidence="1" id="KW-1133">Transmembrane helix</keyword>
<keyword evidence="1" id="KW-0472">Membrane</keyword>
<keyword evidence="3" id="KW-1185">Reference proteome</keyword>
<keyword evidence="1" id="KW-0812">Transmembrane</keyword>
<evidence type="ECO:0000313" key="3">
    <source>
        <dbReference type="Proteomes" id="UP000245489"/>
    </source>
</evidence>
<sequence length="185" mass="21594">MLSFLISSNMNLKPKFWNSDKIVSISAILISLTTMAIYLYQTHLMKKQQNAAVMPYIRVMYSFDHDRFEVLVLNEGLGPAFIDEVNTYYMGKKYEHQDLPDFFQNEYTKIDSTLSLNYSNISEDMLFTAGKTLWVVSTKNSEEKAQKLYDLFLNNKIEMEITFSSIYGEKWKVRGVSKRPEKISD</sequence>
<organism evidence="2 3">
    <name type="scientific">Arcicella aurantiaca</name>
    <dbReference type="NCBI Taxonomy" id="591202"/>
    <lineage>
        <taxon>Bacteria</taxon>
        <taxon>Pseudomonadati</taxon>
        <taxon>Bacteroidota</taxon>
        <taxon>Cytophagia</taxon>
        <taxon>Cytophagales</taxon>
        <taxon>Flectobacillaceae</taxon>
        <taxon>Arcicella</taxon>
    </lineage>
</organism>
<evidence type="ECO:0000256" key="1">
    <source>
        <dbReference type="SAM" id="Phobius"/>
    </source>
</evidence>
<gene>
    <name evidence="2" type="ORF">LV89_02403</name>
</gene>
<name>A0A316E9A0_9BACT</name>
<evidence type="ECO:0000313" key="2">
    <source>
        <dbReference type="EMBL" id="PWK26555.1"/>
    </source>
</evidence>
<comment type="caution">
    <text evidence="2">The sequence shown here is derived from an EMBL/GenBank/DDBJ whole genome shotgun (WGS) entry which is preliminary data.</text>
</comment>
<feature type="transmembrane region" description="Helical" evidence="1">
    <location>
        <begin position="22"/>
        <end position="40"/>
    </location>
</feature>
<proteinExistence type="predicted"/>
<dbReference type="Proteomes" id="UP000245489">
    <property type="component" value="Unassembled WGS sequence"/>
</dbReference>
<reference evidence="2 3" key="1">
    <citation type="submission" date="2018-05" db="EMBL/GenBank/DDBJ databases">
        <title>Genomic Encyclopedia of Archaeal and Bacterial Type Strains, Phase II (KMG-II): from individual species to whole genera.</title>
        <authorList>
            <person name="Goeker M."/>
        </authorList>
    </citation>
    <scope>NUCLEOTIDE SEQUENCE [LARGE SCALE GENOMIC DNA]</scope>
    <source>
        <strain evidence="2 3">DSM 22214</strain>
    </source>
</reference>
<dbReference type="AlphaFoldDB" id="A0A316E9A0"/>
<protein>
    <submittedName>
        <fullName evidence="2">Uncharacterized protein</fullName>
    </submittedName>
</protein>